<proteinExistence type="predicted"/>
<dbReference type="RefSeq" id="WP_171471371.1">
    <property type="nucleotide sequence ID" value="NZ_CP053452.2"/>
</dbReference>
<dbReference type="EMBL" id="CP053452">
    <property type="protein sequence ID" value="QJW95621.1"/>
    <property type="molecule type" value="Genomic_DNA"/>
</dbReference>
<dbReference type="KEGG" id="ftj:FTUN_3172"/>
<protein>
    <submittedName>
        <fullName evidence="1">Uncharacterized protein</fullName>
    </submittedName>
</protein>
<sequence>MNRNRLAKLKQTLAAAPCPRCQQWAAPARPWMPAERAAWDALTDTERAEICALMAQMSDRCAACERVSFDLSKSSDEEKRRALVLLRRVFVTHFGGPASLPHPSVEDTF</sequence>
<reference evidence="2" key="1">
    <citation type="submission" date="2020-05" db="EMBL/GenBank/DDBJ databases">
        <title>Frigoriglobus tundricola gen. nov., sp. nov., a psychrotolerant cellulolytic planctomycete of the family Gemmataceae with two divergent copies of 16S rRNA gene.</title>
        <authorList>
            <person name="Kulichevskaya I.S."/>
            <person name="Ivanova A.A."/>
            <person name="Naumoff D.G."/>
            <person name="Beletsky A.V."/>
            <person name="Rijpstra W.I.C."/>
            <person name="Sinninghe Damste J.S."/>
            <person name="Mardanov A.V."/>
            <person name="Ravin N.V."/>
            <person name="Dedysh S.N."/>
        </authorList>
    </citation>
    <scope>NUCLEOTIDE SEQUENCE [LARGE SCALE GENOMIC DNA]</scope>
    <source>
        <strain evidence="2">PL17</strain>
    </source>
</reference>
<dbReference type="Proteomes" id="UP000503447">
    <property type="component" value="Chromosome"/>
</dbReference>
<accession>A0A6M5YQU8</accession>
<name>A0A6M5YQU8_9BACT</name>
<keyword evidence="2" id="KW-1185">Reference proteome</keyword>
<evidence type="ECO:0000313" key="1">
    <source>
        <dbReference type="EMBL" id="QJW95621.1"/>
    </source>
</evidence>
<evidence type="ECO:0000313" key="2">
    <source>
        <dbReference type="Proteomes" id="UP000503447"/>
    </source>
</evidence>
<gene>
    <name evidence="1" type="ORF">FTUN_3172</name>
</gene>
<dbReference type="AlphaFoldDB" id="A0A6M5YQU8"/>
<organism evidence="1 2">
    <name type="scientific">Frigoriglobus tundricola</name>
    <dbReference type="NCBI Taxonomy" id="2774151"/>
    <lineage>
        <taxon>Bacteria</taxon>
        <taxon>Pseudomonadati</taxon>
        <taxon>Planctomycetota</taxon>
        <taxon>Planctomycetia</taxon>
        <taxon>Gemmatales</taxon>
        <taxon>Gemmataceae</taxon>
        <taxon>Frigoriglobus</taxon>
    </lineage>
</organism>